<sequence length="94" mass="11220">MKIVWTETSELTLDEIIDYIKNKFGNLVAEKYYFDVSKTVEDIEINPEFFAVYQHKNEIRKAVINKKTILYYQIQDENIPLLAFYDARKGIHKL</sequence>
<dbReference type="AlphaFoldDB" id="A0A553EC15"/>
<dbReference type="Gene3D" id="3.30.2310.20">
    <property type="entry name" value="RelE-like"/>
    <property type="match status" value="1"/>
</dbReference>
<dbReference type="EMBL" id="VJZT01000002">
    <property type="protein sequence ID" value="TRX42323.1"/>
    <property type="molecule type" value="Genomic_DNA"/>
</dbReference>
<dbReference type="RefSeq" id="WP_144255329.1">
    <property type="nucleotide sequence ID" value="NZ_VJZT01000002.1"/>
</dbReference>
<protein>
    <submittedName>
        <fullName evidence="2">Type II toxin-antitoxin system RelE/ParE family toxin</fullName>
    </submittedName>
</protein>
<evidence type="ECO:0000256" key="1">
    <source>
        <dbReference type="ARBA" id="ARBA00022649"/>
    </source>
</evidence>
<proteinExistence type="predicted"/>
<dbReference type="InterPro" id="IPR007712">
    <property type="entry name" value="RelE/ParE_toxin"/>
</dbReference>
<comment type="caution">
    <text evidence="2">The sequence shown here is derived from an EMBL/GenBank/DDBJ whole genome shotgun (WGS) entry which is preliminary data.</text>
</comment>
<name>A0A553EC15_9FLAO</name>
<gene>
    <name evidence="2" type="ORF">FNW21_03435</name>
</gene>
<dbReference type="OrthoDB" id="1098070at2"/>
<keyword evidence="3" id="KW-1185">Reference proteome</keyword>
<evidence type="ECO:0000313" key="2">
    <source>
        <dbReference type="EMBL" id="TRX42323.1"/>
    </source>
</evidence>
<dbReference type="Proteomes" id="UP000316371">
    <property type="component" value="Unassembled WGS sequence"/>
</dbReference>
<reference evidence="2 3" key="1">
    <citation type="submission" date="2019-07" db="EMBL/GenBank/DDBJ databases">
        <title>Novel species of Flavobacterium.</title>
        <authorList>
            <person name="Liu Q."/>
            <person name="Xin Y.-H."/>
        </authorList>
    </citation>
    <scope>NUCLEOTIDE SEQUENCE [LARGE SCALE GENOMIC DNA]</scope>
    <source>
        <strain evidence="2 3">LB1R34</strain>
    </source>
</reference>
<organism evidence="2 3">
    <name type="scientific">Flavobacterium restrictum</name>
    <dbReference type="NCBI Taxonomy" id="2594428"/>
    <lineage>
        <taxon>Bacteria</taxon>
        <taxon>Pseudomonadati</taxon>
        <taxon>Bacteroidota</taxon>
        <taxon>Flavobacteriia</taxon>
        <taxon>Flavobacteriales</taxon>
        <taxon>Flavobacteriaceae</taxon>
        <taxon>Flavobacterium</taxon>
    </lineage>
</organism>
<dbReference type="InterPro" id="IPR035093">
    <property type="entry name" value="RelE/ParE_toxin_dom_sf"/>
</dbReference>
<dbReference type="Pfam" id="PF05016">
    <property type="entry name" value="ParE_toxin"/>
    <property type="match status" value="1"/>
</dbReference>
<accession>A0A553EC15</accession>
<keyword evidence="1" id="KW-1277">Toxin-antitoxin system</keyword>
<evidence type="ECO:0000313" key="3">
    <source>
        <dbReference type="Proteomes" id="UP000316371"/>
    </source>
</evidence>